<protein>
    <submittedName>
        <fullName evidence="1">Uncharacterized protein</fullName>
    </submittedName>
</protein>
<dbReference type="AlphaFoldDB" id="A0A7V5RP95"/>
<accession>A0A7V5RP95</accession>
<dbReference type="EMBL" id="DRLI01000168">
    <property type="protein sequence ID" value="HHM02238.1"/>
    <property type="molecule type" value="Genomic_DNA"/>
</dbReference>
<reference evidence="1" key="1">
    <citation type="journal article" date="2020" name="mSystems">
        <title>Genome- and Community-Level Interaction Insights into Carbon Utilization and Element Cycling Functions of Hydrothermarchaeota in Hydrothermal Sediment.</title>
        <authorList>
            <person name="Zhou Z."/>
            <person name="Liu Y."/>
            <person name="Xu W."/>
            <person name="Pan J."/>
            <person name="Luo Z.H."/>
            <person name="Li M."/>
        </authorList>
    </citation>
    <scope>NUCLEOTIDE SEQUENCE [LARGE SCALE GENOMIC DNA]</scope>
    <source>
        <strain evidence="1">HyVt-460</strain>
    </source>
</reference>
<dbReference type="Proteomes" id="UP000885771">
    <property type="component" value="Unassembled WGS sequence"/>
</dbReference>
<evidence type="ECO:0000313" key="1">
    <source>
        <dbReference type="EMBL" id="HHM02238.1"/>
    </source>
</evidence>
<name>A0A7V5RP95_CALAY</name>
<gene>
    <name evidence="1" type="ORF">ENJ15_04440</name>
</gene>
<comment type="caution">
    <text evidence="1">The sequence shown here is derived from an EMBL/GenBank/DDBJ whole genome shotgun (WGS) entry which is preliminary data.</text>
</comment>
<organism evidence="1">
    <name type="scientific">Caldithrix abyssi</name>
    <dbReference type="NCBI Taxonomy" id="187145"/>
    <lineage>
        <taxon>Bacteria</taxon>
        <taxon>Pseudomonadati</taxon>
        <taxon>Calditrichota</taxon>
        <taxon>Calditrichia</taxon>
        <taxon>Calditrichales</taxon>
        <taxon>Calditrichaceae</taxon>
        <taxon>Caldithrix</taxon>
    </lineage>
</organism>
<proteinExistence type="predicted"/>
<sequence>MRHTEATKSEAEFLYIVKHKQPVEISKITGVPLSTVQDWIRKNGWDKYGRIRLVTPWKVANDIMAHIELINKKARDENRTLDNGEVDRIIKLVKASKQIYKPAEYASTAIDIVDRLSTFIKNRDADLYNRVTDLLLEFVQELTDKMKGA</sequence>